<feature type="binding site" evidence="2">
    <location>
        <position position="16"/>
    </location>
    <ligand>
        <name>Zn(2+)</name>
        <dbReference type="ChEBI" id="CHEBI:29105"/>
    </ligand>
</feature>
<dbReference type="AlphaFoldDB" id="A0A9N9WPS1"/>
<dbReference type="Pfam" id="PF07776">
    <property type="entry name" value="zf-AD"/>
    <property type="match status" value="1"/>
</dbReference>
<dbReference type="GO" id="GO:0005634">
    <property type="term" value="C:nucleus"/>
    <property type="evidence" value="ECO:0007669"/>
    <property type="project" value="InterPro"/>
</dbReference>
<keyword evidence="6" id="KW-1185">Reference proteome</keyword>
<keyword evidence="1" id="KW-0863">Zinc-finger</keyword>
<evidence type="ECO:0000259" key="4">
    <source>
        <dbReference type="PROSITE" id="PS51915"/>
    </source>
</evidence>
<feature type="binding site" evidence="2">
    <location>
        <position position="59"/>
    </location>
    <ligand>
        <name>Zn(2+)</name>
        <dbReference type="ChEBI" id="CHEBI:29105"/>
    </ligand>
</feature>
<dbReference type="SUPFAM" id="SSF57716">
    <property type="entry name" value="Glucocorticoid receptor-like (DNA-binding domain)"/>
    <property type="match status" value="1"/>
</dbReference>
<name>A0A9N9WPS1_9DIPT</name>
<dbReference type="InterPro" id="IPR012934">
    <property type="entry name" value="Znf_AD"/>
</dbReference>
<dbReference type="EMBL" id="OU895877">
    <property type="protein sequence ID" value="CAG9800262.1"/>
    <property type="molecule type" value="Genomic_DNA"/>
</dbReference>
<feature type="domain" description="ZAD" evidence="4">
    <location>
        <begin position="11"/>
        <end position="86"/>
    </location>
</feature>
<feature type="binding site" evidence="2">
    <location>
        <position position="13"/>
    </location>
    <ligand>
        <name>Zn(2+)</name>
        <dbReference type="ChEBI" id="CHEBI:29105"/>
    </ligand>
</feature>
<dbReference type="Gene3D" id="3.40.1800.20">
    <property type="match status" value="1"/>
</dbReference>
<sequence length="147" mass="17650">MDKPSTSKTVKTCRMCLSENRRKEYLCINDSSCKELKIKFEKCFRVVIHKAPQNLTFLCSECAVSLDTFFKLQKKARRNDKVYFDRLRKNFKCDLCSYKSFQKNRIRKHIEQHHLKINFFECGFCSKKFGANYDLKIHIQRMHNGKF</sequence>
<keyword evidence="2" id="KW-0862">Zinc</keyword>
<dbReference type="Proteomes" id="UP001153620">
    <property type="component" value="Chromosome 1"/>
</dbReference>
<dbReference type="InterPro" id="IPR013087">
    <property type="entry name" value="Znf_C2H2_type"/>
</dbReference>
<protein>
    <submittedName>
        <fullName evidence="5">Uncharacterized protein</fullName>
    </submittedName>
</protein>
<dbReference type="GO" id="GO:0008270">
    <property type="term" value="F:zinc ion binding"/>
    <property type="evidence" value="ECO:0007669"/>
    <property type="project" value="UniProtKB-UniRule"/>
</dbReference>
<dbReference type="OrthoDB" id="40579at2759"/>
<accession>A0A9N9WPS1</accession>
<dbReference type="SUPFAM" id="SSF57667">
    <property type="entry name" value="beta-beta-alpha zinc fingers"/>
    <property type="match status" value="1"/>
</dbReference>
<organism evidence="5 6">
    <name type="scientific">Chironomus riparius</name>
    <dbReference type="NCBI Taxonomy" id="315576"/>
    <lineage>
        <taxon>Eukaryota</taxon>
        <taxon>Metazoa</taxon>
        <taxon>Ecdysozoa</taxon>
        <taxon>Arthropoda</taxon>
        <taxon>Hexapoda</taxon>
        <taxon>Insecta</taxon>
        <taxon>Pterygota</taxon>
        <taxon>Neoptera</taxon>
        <taxon>Endopterygota</taxon>
        <taxon>Diptera</taxon>
        <taxon>Nematocera</taxon>
        <taxon>Chironomoidea</taxon>
        <taxon>Chironomidae</taxon>
        <taxon>Chironominae</taxon>
        <taxon>Chironomus</taxon>
    </lineage>
</organism>
<feature type="binding site" evidence="2">
    <location>
        <position position="62"/>
    </location>
    <ligand>
        <name>Zn(2+)</name>
        <dbReference type="ChEBI" id="CHEBI:29105"/>
    </ligand>
</feature>
<dbReference type="Gene3D" id="3.30.160.60">
    <property type="entry name" value="Classic Zinc Finger"/>
    <property type="match status" value="1"/>
</dbReference>
<evidence type="ECO:0000313" key="5">
    <source>
        <dbReference type="EMBL" id="CAG9800262.1"/>
    </source>
</evidence>
<evidence type="ECO:0000259" key="3">
    <source>
        <dbReference type="PROSITE" id="PS50157"/>
    </source>
</evidence>
<dbReference type="SMART" id="SM00355">
    <property type="entry name" value="ZnF_C2H2"/>
    <property type="match status" value="2"/>
</dbReference>
<dbReference type="PROSITE" id="PS50157">
    <property type="entry name" value="ZINC_FINGER_C2H2_2"/>
    <property type="match status" value="1"/>
</dbReference>
<feature type="domain" description="C2H2-type" evidence="3">
    <location>
        <begin position="120"/>
        <end position="147"/>
    </location>
</feature>
<dbReference type="PROSITE" id="PS00028">
    <property type="entry name" value="ZINC_FINGER_C2H2_1"/>
    <property type="match status" value="1"/>
</dbReference>
<dbReference type="InterPro" id="IPR036236">
    <property type="entry name" value="Znf_C2H2_sf"/>
</dbReference>
<evidence type="ECO:0000256" key="1">
    <source>
        <dbReference type="PROSITE-ProRule" id="PRU00042"/>
    </source>
</evidence>
<evidence type="ECO:0000313" key="6">
    <source>
        <dbReference type="Proteomes" id="UP001153620"/>
    </source>
</evidence>
<evidence type="ECO:0000256" key="2">
    <source>
        <dbReference type="PROSITE-ProRule" id="PRU01263"/>
    </source>
</evidence>
<dbReference type="PROSITE" id="PS51915">
    <property type="entry name" value="ZAD"/>
    <property type="match status" value="1"/>
</dbReference>
<keyword evidence="2" id="KW-0479">Metal-binding</keyword>
<gene>
    <name evidence="5" type="ORF">CHIRRI_LOCUS3212</name>
</gene>
<reference evidence="5" key="2">
    <citation type="submission" date="2022-10" db="EMBL/GenBank/DDBJ databases">
        <authorList>
            <consortium name="ENA_rothamsted_submissions"/>
            <consortium name="culmorum"/>
            <person name="King R."/>
        </authorList>
    </citation>
    <scope>NUCLEOTIDE SEQUENCE</scope>
</reference>
<proteinExistence type="predicted"/>
<reference evidence="5" key="1">
    <citation type="submission" date="2022-01" db="EMBL/GenBank/DDBJ databases">
        <authorList>
            <person name="King R."/>
        </authorList>
    </citation>
    <scope>NUCLEOTIDE SEQUENCE</scope>
</reference>